<evidence type="ECO:0000256" key="1">
    <source>
        <dbReference type="SAM" id="MobiDB-lite"/>
    </source>
</evidence>
<evidence type="ECO:0000313" key="2">
    <source>
        <dbReference type="EMBL" id="KAJ8040106.1"/>
    </source>
</evidence>
<feature type="region of interest" description="Disordered" evidence="1">
    <location>
        <begin position="406"/>
        <end position="443"/>
    </location>
</feature>
<name>A0A9Q1C7D3_HOLLE</name>
<dbReference type="Proteomes" id="UP001152320">
    <property type="component" value="Chromosome 6"/>
</dbReference>
<organism evidence="2 3">
    <name type="scientific">Holothuria leucospilota</name>
    <name type="common">Black long sea cucumber</name>
    <name type="synonym">Mertensiothuria leucospilota</name>
    <dbReference type="NCBI Taxonomy" id="206669"/>
    <lineage>
        <taxon>Eukaryota</taxon>
        <taxon>Metazoa</taxon>
        <taxon>Echinodermata</taxon>
        <taxon>Eleutherozoa</taxon>
        <taxon>Echinozoa</taxon>
        <taxon>Holothuroidea</taxon>
        <taxon>Aspidochirotacea</taxon>
        <taxon>Aspidochirotida</taxon>
        <taxon>Holothuriidae</taxon>
        <taxon>Holothuria</taxon>
    </lineage>
</organism>
<feature type="compositionally biased region" description="Basic and acidic residues" evidence="1">
    <location>
        <begin position="155"/>
        <end position="164"/>
    </location>
</feature>
<comment type="caution">
    <text evidence="2">The sequence shown here is derived from an EMBL/GenBank/DDBJ whole genome shotgun (WGS) entry which is preliminary data.</text>
</comment>
<feature type="compositionally biased region" description="Polar residues" evidence="1">
    <location>
        <begin position="406"/>
        <end position="428"/>
    </location>
</feature>
<feature type="compositionally biased region" description="Low complexity" evidence="1">
    <location>
        <begin position="165"/>
        <end position="178"/>
    </location>
</feature>
<feature type="compositionally biased region" description="Low complexity" evidence="1">
    <location>
        <begin position="468"/>
        <end position="480"/>
    </location>
</feature>
<accession>A0A9Q1C7D3</accession>
<protein>
    <submittedName>
        <fullName evidence="2">Uncharacterized protein</fullName>
    </submittedName>
</protein>
<reference evidence="2" key="1">
    <citation type="submission" date="2021-10" db="EMBL/GenBank/DDBJ databases">
        <title>Tropical sea cucumber genome reveals ecological adaptation and Cuvierian tubules defense mechanism.</title>
        <authorList>
            <person name="Chen T."/>
        </authorList>
    </citation>
    <scope>NUCLEOTIDE SEQUENCE</scope>
    <source>
        <strain evidence="2">Nanhai2018</strain>
        <tissue evidence="2">Muscle</tissue>
    </source>
</reference>
<feature type="compositionally biased region" description="Basic and acidic residues" evidence="1">
    <location>
        <begin position="489"/>
        <end position="504"/>
    </location>
</feature>
<feature type="region of interest" description="Disordered" evidence="1">
    <location>
        <begin position="309"/>
        <end position="342"/>
    </location>
</feature>
<evidence type="ECO:0000313" key="3">
    <source>
        <dbReference type="Proteomes" id="UP001152320"/>
    </source>
</evidence>
<sequence length="769" mass="86160">MNYAFQVSQSSYGTTEESAFKKRWMYRPKSNQFRSNVRSQPKRVTPNLQQEEPWEPLCGWSCPEEINVDLIDIEGWTKKSQNNKKGAEHTLVEKFLYSVFVTCPSIYDFDEFKEASLIATVPSPHHEVVDAGPRVSEVPQADLEPASIANQQKRSKSEKIDIESLHSASTVSSKSHSSGELQNYEKGTQVDERECDALADGQRNEELENERSTVEEDDSKDAEEKSQVTKTYSNVKSKSASSVRQLDRLKAERRISSAQSEPKGAGGDGVKQSALRKNSSKKSVAKKVTLNPAPIEISYTEGGLFEVTSPTRLDEDTPPQENHENRIEEGESETSHRISLRTPDRKAWEQSLTKQLGFELPVLSSLSVGDLLSSTPRLEQFLDNTDSKLTFIQTLYDKNSVQPDSVSVEKSVNENNSQDQNVSFSNLPSLKRDGSPHNLVSSPGAERRIIKQASAIGQDNASQVIVPSVNSSNRQSPSSNHDNSGSHLEGGRRGSKGDTSEHKLTQKKRVAKSATSQTDSLRNRQVVRKMPSAKQQRGPPGFRPPSNKTPLQRAMENAHKKIYGEHHYLFSQQNIQNGQHPLTNPTLHPFHRPSNTHSLSLSHRRSIVCNHCTKLQLEDYGPFQLAPLHPLSEPLHPIGGDSNDGPESAKLVARLSSSPSNQTIDPSVQILSKVESRNTQLQKSYSELFRLARQKKLQLRKGGDKFYTLSDFQAPLEKTNVLRTQSMTGKRESQPEMKLLLKHQNNGIVNDLQEWFSIVRWLLVTYDEV</sequence>
<feature type="compositionally biased region" description="Basic and acidic residues" evidence="1">
    <location>
        <begin position="188"/>
        <end position="214"/>
    </location>
</feature>
<gene>
    <name evidence="2" type="ORF">HOLleu_14310</name>
</gene>
<keyword evidence="3" id="KW-1185">Reference proteome</keyword>
<dbReference type="EMBL" id="JAIZAY010000006">
    <property type="protein sequence ID" value="KAJ8040106.1"/>
    <property type="molecule type" value="Genomic_DNA"/>
</dbReference>
<feature type="region of interest" description="Disordered" evidence="1">
    <location>
        <begin position="468"/>
        <end position="552"/>
    </location>
</feature>
<proteinExistence type="predicted"/>
<dbReference type="OrthoDB" id="10069716at2759"/>
<feature type="region of interest" description="Disordered" evidence="1">
    <location>
        <begin position="143"/>
        <end position="285"/>
    </location>
</feature>
<feature type="compositionally biased region" description="Basic and acidic residues" evidence="1">
    <location>
        <begin position="321"/>
        <end position="342"/>
    </location>
</feature>
<feature type="compositionally biased region" description="Polar residues" evidence="1">
    <location>
        <begin position="228"/>
        <end position="244"/>
    </location>
</feature>
<dbReference type="AlphaFoldDB" id="A0A9Q1C7D3"/>
<feature type="compositionally biased region" description="Basic and acidic residues" evidence="1">
    <location>
        <begin position="245"/>
        <end position="255"/>
    </location>
</feature>